<evidence type="ECO:0000313" key="1">
    <source>
        <dbReference type="EMBL" id="GFQ89986.1"/>
    </source>
</evidence>
<dbReference type="Proteomes" id="UP000887116">
    <property type="component" value="Unassembled WGS sequence"/>
</dbReference>
<evidence type="ECO:0000313" key="2">
    <source>
        <dbReference type="Proteomes" id="UP000887116"/>
    </source>
</evidence>
<keyword evidence="2" id="KW-1185">Reference proteome</keyword>
<comment type="caution">
    <text evidence="1">The sequence shown here is derived from an EMBL/GenBank/DDBJ whole genome shotgun (WGS) entry which is preliminary data.</text>
</comment>
<reference evidence="1" key="1">
    <citation type="submission" date="2020-07" db="EMBL/GenBank/DDBJ databases">
        <title>Multicomponent nature underlies the extraordinary mechanical properties of spider dragline silk.</title>
        <authorList>
            <person name="Kono N."/>
            <person name="Nakamura H."/>
            <person name="Mori M."/>
            <person name="Yoshida Y."/>
            <person name="Ohtoshi R."/>
            <person name="Malay A.D."/>
            <person name="Moran D.A.P."/>
            <person name="Tomita M."/>
            <person name="Numata K."/>
            <person name="Arakawa K."/>
        </authorList>
    </citation>
    <scope>NUCLEOTIDE SEQUENCE</scope>
</reference>
<sequence length="83" mass="9060">MEWGGGPPRDEQLLSGVMCSCVVIMGIDHFRGDRAVPKSAEDNELLGYFGKGSTKEVSNVNAEYGFDSRFQTECSIPPSKTTK</sequence>
<proteinExistence type="predicted"/>
<accession>A0A8X6KZK8</accession>
<name>A0A8X6KZK8_TRICU</name>
<gene>
    <name evidence="1" type="ORF">TNCT_308191</name>
</gene>
<dbReference type="AlphaFoldDB" id="A0A8X6KZK8"/>
<protein>
    <submittedName>
        <fullName evidence="1">Uncharacterized protein</fullName>
    </submittedName>
</protein>
<dbReference type="EMBL" id="BMAO01003758">
    <property type="protein sequence ID" value="GFQ89986.1"/>
    <property type="molecule type" value="Genomic_DNA"/>
</dbReference>
<organism evidence="1 2">
    <name type="scientific">Trichonephila clavata</name>
    <name type="common">Joro spider</name>
    <name type="synonym">Nephila clavata</name>
    <dbReference type="NCBI Taxonomy" id="2740835"/>
    <lineage>
        <taxon>Eukaryota</taxon>
        <taxon>Metazoa</taxon>
        <taxon>Ecdysozoa</taxon>
        <taxon>Arthropoda</taxon>
        <taxon>Chelicerata</taxon>
        <taxon>Arachnida</taxon>
        <taxon>Araneae</taxon>
        <taxon>Araneomorphae</taxon>
        <taxon>Entelegynae</taxon>
        <taxon>Araneoidea</taxon>
        <taxon>Nephilidae</taxon>
        <taxon>Trichonephila</taxon>
    </lineage>
</organism>